<dbReference type="InterPro" id="IPR005802">
    <property type="entry name" value="ADC_synth_comp_1"/>
</dbReference>
<dbReference type="SUPFAM" id="SSF56322">
    <property type="entry name" value="ADC synthase"/>
    <property type="match status" value="1"/>
</dbReference>
<dbReference type="PANTHER" id="PTHR11236">
    <property type="entry name" value="AMINOBENZOATE/ANTHRANILATE SYNTHASE"/>
    <property type="match status" value="1"/>
</dbReference>
<dbReference type="Gene3D" id="3.60.120.10">
    <property type="entry name" value="Anthranilate synthase"/>
    <property type="match status" value="1"/>
</dbReference>
<sequence>MKRKPWLQFDFHNRVWQFQHPVHTFVARSISEVRKVFQQIEQWIDEGYYIAGYVSYEAAPAFDSALRVHHQSSLPLVWFGVFEAPMKSMRTQQEKPFRLTDWTSEEDYAAYQIGIKSIKKAIEEGHTYQVNYTTRLQSTFEGDSFSFYKRLARNQDASYSAFLQLEDFSILSASPELFFHKEKDMLRTKPMKGTIKRGRYVEEDEQLASKLYQSEKDRAENVMIVDLLRNDVGRIAKPGSVHVSSLFDIERYPTVHQMTSTIVGQIDANISFTSIFEALFPCGSITGAPKVSTMNYIAALEQSSRDIYCGAIGFITPERDAVFNVPIRTVWIDHTTNKAVYGTGGGITWDSTTQDEYEEMYAKAKVLTEERPTFALLESMLLSEGAYPLMQFHMERLEQSAYYFNFTLQEEEIRQQLRNVSQQKNVGKWKVRLLMNKNGSTQIDVQEVTHVEKPAKYTLASFPVDCSHPFLYHKTTYRNVYDEHTTNKPSRALSVLLWNERNELTEFTIGNVVLEIDGKWLTPPITSGLLAGIYRKKLLQEGTIEEQVLTIDDLSNATSIWMINSVRGWVRMEQIEV</sequence>
<dbReference type="eggNOG" id="COG0115">
    <property type="taxonomic scope" value="Bacteria"/>
</dbReference>
<dbReference type="RefSeq" id="WP_036833382.1">
    <property type="nucleotide sequence ID" value="NZ_AVPG01000006.1"/>
</dbReference>
<dbReference type="InterPro" id="IPR043132">
    <property type="entry name" value="BCAT-like_C"/>
</dbReference>
<dbReference type="GO" id="GO:0009396">
    <property type="term" value="P:folic acid-containing compound biosynthetic process"/>
    <property type="evidence" value="ECO:0007669"/>
    <property type="project" value="InterPro"/>
</dbReference>
<feature type="domain" description="Chorismate-utilising enzyme C-terminal" evidence="1">
    <location>
        <begin position="109"/>
        <end position="363"/>
    </location>
</feature>
<evidence type="ECO:0000313" key="3">
    <source>
        <dbReference type="Proteomes" id="UP000030401"/>
    </source>
</evidence>
<dbReference type="InterPro" id="IPR019999">
    <property type="entry name" value="Anth_synth_I-like"/>
</dbReference>
<dbReference type="InterPro" id="IPR001544">
    <property type="entry name" value="Aminotrans_IV"/>
</dbReference>
<dbReference type="InterPro" id="IPR043131">
    <property type="entry name" value="BCAT-like_N"/>
</dbReference>
<dbReference type="STRING" id="1385512.N784_15180"/>
<accession>A0A0A5G8T6</accession>
<dbReference type="EMBL" id="AVPG01000006">
    <property type="protein sequence ID" value="KGX87588.1"/>
    <property type="molecule type" value="Genomic_DNA"/>
</dbReference>
<dbReference type="Gene3D" id="3.30.470.10">
    <property type="match status" value="1"/>
</dbReference>
<dbReference type="NCBIfam" id="TIGR00553">
    <property type="entry name" value="pabB"/>
    <property type="match status" value="1"/>
</dbReference>
<dbReference type="SUPFAM" id="SSF56752">
    <property type="entry name" value="D-aminoacid aminotransferase-like PLP-dependent enzymes"/>
    <property type="match status" value="1"/>
</dbReference>
<dbReference type="PANTHER" id="PTHR11236:SF50">
    <property type="entry name" value="AMINODEOXYCHORISMATE SYNTHASE COMPONENT 1"/>
    <property type="match status" value="1"/>
</dbReference>
<dbReference type="Gene3D" id="3.20.10.10">
    <property type="entry name" value="D-amino Acid Aminotransferase, subunit A, domain 2"/>
    <property type="match status" value="1"/>
</dbReference>
<dbReference type="eggNOG" id="COG0147">
    <property type="taxonomic scope" value="Bacteria"/>
</dbReference>
<dbReference type="OrthoDB" id="9803598at2"/>
<dbReference type="Pfam" id="PF00425">
    <property type="entry name" value="Chorismate_bind"/>
    <property type="match status" value="1"/>
</dbReference>
<reference evidence="2 3" key="1">
    <citation type="submission" date="2013-08" db="EMBL/GenBank/DDBJ databases">
        <authorList>
            <person name="Huang J."/>
            <person name="Wang G."/>
        </authorList>
    </citation>
    <scope>NUCLEOTIDE SEQUENCE [LARGE SCALE GENOMIC DNA]</scope>
    <source>
        <strain evidence="2 3">JSM 072002</strain>
    </source>
</reference>
<dbReference type="Proteomes" id="UP000030401">
    <property type="component" value="Unassembled WGS sequence"/>
</dbReference>
<protein>
    <recommendedName>
        <fullName evidence="1">Chorismate-utilising enzyme C-terminal domain-containing protein</fullName>
    </recommendedName>
</protein>
<evidence type="ECO:0000259" key="1">
    <source>
        <dbReference type="Pfam" id="PF00425"/>
    </source>
</evidence>
<dbReference type="InterPro" id="IPR005801">
    <property type="entry name" value="ADC_synthase"/>
</dbReference>
<keyword evidence="3" id="KW-1185">Reference proteome</keyword>
<comment type="caution">
    <text evidence="2">The sequence shown here is derived from an EMBL/GenBank/DDBJ whole genome shotgun (WGS) entry which is preliminary data.</text>
</comment>
<dbReference type="PRINTS" id="PR00095">
    <property type="entry name" value="ANTSNTHASEI"/>
</dbReference>
<dbReference type="AlphaFoldDB" id="A0A0A5G8T6"/>
<dbReference type="GO" id="GO:0046820">
    <property type="term" value="F:4-amino-4-deoxychorismate synthase activity"/>
    <property type="evidence" value="ECO:0007669"/>
    <property type="project" value="TreeGrafter"/>
</dbReference>
<name>A0A0A5G8T6_9BACI</name>
<evidence type="ECO:0000313" key="2">
    <source>
        <dbReference type="EMBL" id="KGX87588.1"/>
    </source>
</evidence>
<gene>
    <name evidence="2" type="ORF">N784_15180</name>
</gene>
<dbReference type="GO" id="GO:0000162">
    <property type="term" value="P:L-tryptophan biosynthetic process"/>
    <property type="evidence" value="ECO:0007669"/>
    <property type="project" value="TreeGrafter"/>
</dbReference>
<proteinExistence type="predicted"/>
<dbReference type="Pfam" id="PF01063">
    <property type="entry name" value="Aminotran_4"/>
    <property type="match status" value="1"/>
</dbReference>
<organism evidence="2 3">
    <name type="scientific">Pontibacillus litoralis JSM 072002</name>
    <dbReference type="NCBI Taxonomy" id="1385512"/>
    <lineage>
        <taxon>Bacteria</taxon>
        <taxon>Bacillati</taxon>
        <taxon>Bacillota</taxon>
        <taxon>Bacilli</taxon>
        <taxon>Bacillales</taxon>
        <taxon>Bacillaceae</taxon>
        <taxon>Pontibacillus</taxon>
    </lineage>
</organism>
<dbReference type="InterPro" id="IPR036038">
    <property type="entry name" value="Aminotransferase-like"/>
</dbReference>
<dbReference type="InterPro" id="IPR015890">
    <property type="entry name" value="Chorismate_C"/>
</dbReference>